<evidence type="ECO:0000256" key="1">
    <source>
        <dbReference type="SAM" id="MobiDB-lite"/>
    </source>
</evidence>
<dbReference type="RefSeq" id="XP_029230582.1">
    <property type="nucleotide sequence ID" value="XM_029369337.1"/>
</dbReference>
<dbReference type="OrthoDB" id="273538at2759"/>
<name>A0A422Q4L6_9TRYP</name>
<reference evidence="2 3" key="1">
    <citation type="journal article" date="2018" name="BMC Genomics">
        <title>Genomic comparison of Trypanosoma conorhini and Trypanosoma rangeli to Trypanosoma cruzi strains of high and low virulence.</title>
        <authorList>
            <person name="Bradwell K.R."/>
            <person name="Koparde V.N."/>
            <person name="Matveyev A.V."/>
            <person name="Serrano M.G."/>
            <person name="Alves J.M."/>
            <person name="Parikh H."/>
            <person name="Huang B."/>
            <person name="Lee V."/>
            <person name="Espinosa-Alvarez O."/>
            <person name="Ortiz P.A."/>
            <person name="Costa-Martins A.G."/>
            <person name="Teixeira M.M."/>
            <person name="Buck G.A."/>
        </authorList>
    </citation>
    <scope>NUCLEOTIDE SEQUENCE [LARGE SCALE GENOMIC DNA]</scope>
    <source>
        <strain evidence="2 3">025E</strain>
    </source>
</reference>
<evidence type="ECO:0000313" key="2">
    <source>
        <dbReference type="EMBL" id="RNF24896.1"/>
    </source>
</evidence>
<dbReference type="AlphaFoldDB" id="A0A422Q4L6"/>
<organism evidence="2 3">
    <name type="scientific">Trypanosoma conorhini</name>
    <dbReference type="NCBI Taxonomy" id="83891"/>
    <lineage>
        <taxon>Eukaryota</taxon>
        <taxon>Discoba</taxon>
        <taxon>Euglenozoa</taxon>
        <taxon>Kinetoplastea</taxon>
        <taxon>Metakinetoplastina</taxon>
        <taxon>Trypanosomatida</taxon>
        <taxon>Trypanosomatidae</taxon>
        <taxon>Trypanosoma</taxon>
    </lineage>
</organism>
<feature type="region of interest" description="Disordered" evidence="1">
    <location>
        <begin position="244"/>
        <end position="264"/>
    </location>
</feature>
<dbReference type="EMBL" id="MKKU01000093">
    <property type="protein sequence ID" value="RNF24896.1"/>
    <property type="molecule type" value="Genomic_DNA"/>
</dbReference>
<accession>A0A422Q4L6</accession>
<proteinExistence type="predicted"/>
<dbReference type="Proteomes" id="UP000284403">
    <property type="component" value="Unassembled WGS sequence"/>
</dbReference>
<evidence type="ECO:0000313" key="3">
    <source>
        <dbReference type="Proteomes" id="UP000284403"/>
    </source>
</evidence>
<protein>
    <submittedName>
        <fullName evidence="2">Uncharacterized protein</fullName>
    </submittedName>
</protein>
<feature type="compositionally biased region" description="Basic and acidic residues" evidence="1">
    <location>
        <begin position="181"/>
        <end position="195"/>
    </location>
</feature>
<gene>
    <name evidence="2" type="ORF">Tco025E_02411</name>
</gene>
<comment type="caution">
    <text evidence="2">The sequence shown here is derived from an EMBL/GenBank/DDBJ whole genome shotgun (WGS) entry which is preliminary data.</text>
</comment>
<dbReference type="GeneID" id="40316022"/>
<keyword evidence="3" id="KW-1185">Reference proteome</keyword>
<sequence length="364" mass="38826">MEVGDARRRQSLQLLELFVDLIHGDLIRADAGCRRVADALVAAYEDAIRWLATEEQSFTPALRGAIDTYCARHVLRTAPELLITSQAAAASFKQIADVLCSAGELSHVGEAMARELSHLTRRLATKRFARLLDLMGDAVVAYMQKAAQQHARERAACTTLQEGEPAFWASVAQFSTAPTRTEGEAAVTREKRPREAAALADTDTGSKGGPARGFSEELRLAMSSPPKHPPANALSTRFIACAQPRSSPPAVSGTEDAKSGTASAEATGRALLQANDSVVAAVDDMDKKNSQTAQDVSSGFLVADDSDVAILPTQAAARKGVVVAGGFDESDTSLLGGEVHERRYFLLAQANRYEPDGARRGSFT</sequence>
<feature type="region of interest" description="Disordered" evidence="1">
    <location>
        <begin position="179"/>
        <end position="213"/>
    </location>
</feature>